<dbReference type="NCBIfam" id="TIGR00200">
    <property type="entry name" value="cinA_nterm"/>
    <property type="match status" value="1"/>
</dbReference>
<evidence type="ECO:0000259" key="2">
    <source>
        <dbReference type="SMART" id="SM00852"/>
    </source>
</evidence>
<dbReference type="SMART" id="SM00852">
    <property type="entry name" value="MoCF_biosynth"/>
    <property type="match status" value="1"/>
</dbReference>
<dbReference type="NCBIfam" id="TIGR00177">
    <property type="entry name" value="molyb_syn"/>
    <property type="match status" value="1"/>
</dbReference>
<dbReference type="Pfam" id="PF00994">
    <property type="entry name" value="MoCF_biosynth"/>
    <property type="match status" value="1"/>
</dbReference>
<reference evidence="3 4" key="1">
    <citation type="submission" date="2018-09" db="EMBL/GenBank/DDBJ databases">
        <title>Genomic Encyclopedia of Archaeal and Bacterial Type Strains, Phase II (KMG-II): from individual species to whole genera.</title>
        <authorList>
            <person name="Goeker M."/>
        </authorList>
    </citation>
    <scope>NUCLEOTIDE SEQUENCE [LARGE SCALE GENOMIC DNA]</scope>
    <source>
        <strain evidence="3 4">DSM 16505</strain>
    </source>
</reference>
<dbReference type="EMBL" id="RAQM01000011">
    <property type="protein sequence ID" value="RKF02984.1"/>
    <property type="molecule type" value="Genomic_DNA"/>
</dbReference>
<evidence type="ECO:0000256" key="1">
    <source>
        <dbReference type="HAMAP-Rule" id="MF_00226"/>
    </source>
</evidence>
<dbReference type="HAMAP" id="MF_00226_B">
    <property type="entry name" value="CinA_B"/>
    <property type="match status" value="1"/>
</dbReference>
<dbReference type="Proteomes" id="UP000285780">
    <property type="component" value="Unassembled WGS sequence"/>
</dbReference>
<dbReference type="InterPro" id="IPR001453">
    <property type="entry name" value="MoaB/Mog_dom"/>
</dbReference>
<dbReference type="SUPFAM" id="SSF53218">
    <property type="entry name" value="Molybdenum cofactor biosynthesis proteins"/>
    <property type="match status" value="1"/>
</dbReference>
<comment type="similarity">
    <text evidence="1">Belongs to the CinA family.</text>
</comment>
<dbReference type="InterPro" id="IPR008135">
    <property type="entry name" value="Competence-induced_CinA"/>
</dbReference>
<dbReference type="NCBIfam" id="NF001813">
    <property type="entry name" value="PRK00549.1"/>
    <property type="match status" value="1"/>
</dbReference>
<dbReference type="RefSeq" id="WP_120187425.1">
    <property type="nucleotide sequence ID" value="NZ_RAQM01000011.1"/>
</dbReference>
<dbReference type="InterPro" id="IPR008136">
    <property type="entry name" value="CinA_C"/>
</dbReference>
<proteinExistence type="inferred from homology"/>
<dbReference type="InterPro" id="IPR050101">
    <property type="entry name" value="CinA"/>
</dbReference>
<dbReference type="SUPFAM" id="SSF142433">
    <property type="entry name" value="CinA-like"/>
    <property type="match status" value="1"/>
</dbReference>
<dbReference type="Pfam" id="PF02464">
    <property type="entry name" value="CinA"/>
    <property type="match status" value="1"/>
</dbReference>
<comment type="caution">
    <text evidence="3">The sequence shown here is derived from an EMBL/GenBank/DDBJ whole genome shotgun (WGS) entry which is preliminary data.</text>
</comment>
<dbReference type="Gene3D" id="3.40.980.10">
    <property type="entry name" value="MoaB/Mog-like domain"/>
    <property type="match status" value="1"/>
</dbReference>
<organism evidence="3 4">
    <name type="scientific">Tenacibaculum lutimaris</name>
    <dbReference type="NCBI Taxonomy" id="285258"/>
    <lineage>
        <taxon>Bacteria</taxon>
        <taxon>Pseudomonadati</taxon>
        <taxon>Bacteroidota</taxon>
        <taxon>Flavobacteriia</taxon>
        <taxon>Flavobacteriales</taxon>
        <taxon>Flavobacteriaceae</taxon>
        <taxon>Tenacibaculum</taxon>
    </lineage>
</organism>
<dbReference type="CDD" id="cd00885">
    <property type="entry name" value="cinA"/>
    <property type="match status" value="1"/>
</dbReference>
<dbReference type="InterPro" id="IPR036425">
    <property type="entry name" value="MoaB/Mog-like_dom_sf"/>
</dbReference>
<keyword evidence="4" id="KW-1185">Reference proteome</keyword>
<dbReference type="InterPro" id="IPR036653">
    <property type="entry name" value="CinA-like_C"/>
</dbReference>
<evidence type="ECO:0000313" key="3">
    <source>
        <dbReference type="EMBL" id="RKF02984.1"/>
    </source>
</evidence>
<dbReference type="PANTHER" id="PTHR13939:SF0">
    <property type="entry name" value="NMN AMIDOHYDROLASE-LIKE PROTEIN YFAY"/>
    <property type="match status" value="1"/>
</dbReference>
<dbReference type="Gene3D" id="3.90.950.20">
    <property type="entry name" value="CinA-like"/>
    <property type="match status" value="1"/>
</dbReference>
<gene>
    <name evidence="3" type="ORF">C8N26_2356</name>
</gene>
<dbReference type="AlphaFoldDB" id="A0A420DYS3"/>
<dbReference type="PANTHER" id="PTHR13939">
    <property type="entry name" value="NICOTINAMIDE-NUCLEOTIDE AMIDOHYDROLASE PNCC"/>
    <property type="match status" value="1"/>
</dbReference>
<dbReference type="InterPro" id="IPR041424">
    <property type="entry name" value="CinA_KH"/>
</dbReference>
<dbReference type="PIRSF" id="PIRSF006728">
    <property type="entry name" value="CinA"/>
    <property type="match status" value="1"/>
</dbReference>
<sequence>MNAEIITIGDEILIGQIVDTNSQWIGQELNKIGISVYQISSIQDEKQHILNALKEAESRADIVIITGGLGPTRDDITKKTIAEYFQDDKIIEYPEVVDNIKNIFKKVNHPFNEIQKYQAQLPSKATLLMNRLGTAPGMWFYENNTVFVSLPGVPYEMKGLMKYSVLPKLQSTFKLPFISHRTIMTVGTGETIIAERISDWEDNLPDFIKLAYLPSFGSVRLRLSAKGNNEELLAKEMEKQVAALYVLIPEIIVGDDNETSLEKEVGKLLQQHGKTVATAESLTGGKIASTIVSVPGASNYFMGGFVTYTATLKQQLLGVSKETIEKFTVVSKEVASAMAKGCLEKLQTDYAIAVTGNAGPTTDHNDKSVGLVYIAIASKNRVEVQEFNFGQPREKVINRTVTKSLELLQANILK</sequence>
<name>A0A420DYS3_9FLAO</name>
<protein>
    <recommendedName>
        <fullName evidence="1">CinA-like protein</fullName>
    </recommendedName>
</protein>
<evidence type="ECO:0000313" key="4">
    <source>
        <dbReference type="Proteomes" id="UP000285780"/>
    </source>
</evidence>
<feature type="domain" description="MoaB/Mog" evidence="2">
    <location>
        <begin position="4"/>
        <end position="172"/>
    </location>
</feature>
<dbReference type="Pfam" id="PF18146">
    <property type="entry name" value="CinA_KH"/>
    <property type="match status" value="1"/>
</dbReference>
<accession>A0A420DYS3</accession>
<dbReference type="NCBIfam" id="TIGR00199">
    <property type="entry name" value="PncC_domain"/>
    <property type="match status" value="1"/>
</dbReference>